<gene>
    <name evidence="2" type="ORF">TH53_18440</name>
</gene>
<dbReference type="OrthoDB" id="671850at2"/>
<evidence type="ECO:0000313" key="2">
    <source>
        <dbReference type="EMBL" id="KIO75864.1"/>
    </source>
</evidence>
<protein>
    <recommendedName>
        <fullName evidence="4">DUF393 domain-containing protein</fullName>
    </recommendedName>
</protein>
<feature type="transmembrane region" description="Helical" evidence="1">
    <location>
        <begin position="166"/>
        <end position="185"/>
    </location>
</feature>
<proteinExistence type="predicted"/>
<reference evidence="2 3" key="1">
    <citation type="submission" date="2015-01" db="EMBL/GenBank/DDBJ databases">
        <title>Draft genome sequence of Pedobacter sp. NL19 isolated from sludge of an effluent treatment pond in an abandoned uranium mine.</title>
        <authorList>
            <person name="Santos T."/>
            <person name="Caetano T."/>
            <person name="Covas C."/>
            <person name="Cruz A."/>
            <person name="Mendo S."/>
        </authorList>
    </citation>
    <scope>NUCLEOTIDE SEQUENCE [LARGE SCALE GENOMIC DNA]</scope>
    <source>
        <strain evidence="2 3">NL19</strain>
    </source>
</reference>
<keyword evidence="3" id="KW-1185">Reference proteome</keyword>
<comment type="caution">
    <text evidence="2">The sequence shown here is derived from an EMBL/GenBank/DDBJ whole genome shotgun (WGS) entry which is preliminary data.</text>
</comment>
<keyword evidence="1" id="KW-1133">Transmembrane helix</keyword>
<feature type="transmembrane region" description="Helical" evidence="1">
    <location>
        <begin position="224"/>
        <end position="242"/>
    </location>
</feature>
<dbReference type="EMBL" id="JXRA01000080">
    <property type="protein sequence ID" value="KIO75864.1"/>
    <property type="molecule type" value="Genomic_DNA"/>
</dbReference>
<evidence type="ECO:0008006" key="4">
    <source>
        <dbReference type="Google" id="ProtNLM"/>
    </source>
</evidence>
<keyword evidence="1" id="KW-0812">Transmembrane</keyword>
<evidence type="ECO:0000313" key="3">
    <source>
        <dbReference type="Proteomes" id="UP000032049"/>
    </source>
</evidence>
<evidence type="ECO:0000256" key="1">
    <source>
        <dbReference type="SAM" id="Phobius"/>
    </source>
</evidence>
<organism evidence="2 3">
    <name type="scientific">Pedobacter lusitanus</name>
    <dbReference type="NCBI Taxonomy" id="1503925"/>
    <lineage>
        <taxon>Bacteria</taxon>
        <taxon>Pseudomonadati</taxon>
        <taxon>Bacteroidota</taxon>
        <taxon>Sphingobacteriia</taxon>
        <taxon>Sphingobacteriales</taxon>
        <taxon>Sphingobacteriaceae</taxon>
        <taxon>Pedobacter</taxon>
    </lineage>
</organism>
<accession>A0A0D0FTY3</accession>
<keyword evidence="1" id="KW-0472">Membrane</keyword>
<feature type="transmembrane region" description="Helical" evidence="1">
    <location>
        <begin position="136"/>
        <end position="154"/>
    </location>
</feature>
<sequence>MNTLKNHLILFDAECPMCQLYTKAFVNTGMLEKEGRLPYQDFPAARCPVLDHQRAVNEIALIDLETGNVSYGIHSFFKIFSVSLPFLKPLFAFRPFIGVMEKAYAFISYNRRVIIPAAEQRSSTQQMPAFRLDYRIAYLVFSWLVIAYILSGYTRLMNGLIPDDHIYREYLICGGQLLFQALVVSRMQLGNQQKWDYLGHMMTISFGGALLLLPVLLISQWISLPAMVYAGYFMGVAGLMFLEHIRRTRLLKLGWGLTVSWALYRFIVLLIILLV</sequence>
<name>A0A0D0FTY3_9SPHI</name>
<dbReference type="Proteomes" id="UP000032049">
    <property type="component" value="Unassembled WGS sequence"/>
</dbReference>
<dbReference type="RefSeq" id="WP_041884107.1">
    <property type="nucleotide sequence ID" value="NZ_CP157278.1"/>
</dbReference>
<dbReference type="STRING" id="1503925.TH53_18440"/>
<feature type="transmembrane region" description="Helical" evidence="1">
    <location>
        <begin position="197"/>
        <end position="218"/>
    </location>
</feature>
<feature type="transmembrane region" description="Helical" evidence="1">
    <location>
        <begin position="254"/>
        <end position="274"/>
    </location>
</feature>
<dbReference type="AlphaFoldDB" id="A0A0D0FTY3"/>